<organism evidence="3 4">
    <name type="scientific">Pseudoalteromonas amylolytica</name>
    <dbReference type="NCBI Taxonomy" id="1859457"/>
    <lineage>
        <taxon>Bacteria</taxon>
        <taxon>Pseudomonadati</taxon>
        <taxon>Pseudomonadota</taxon>
        <taxon>Gammaproteobacteria</taxon>
        <taxon>Alteromonadales</taxon>
        <taxon>Pseudoalteromonadaceae</taxon>
        <taxon>Pseudoalteromonas</taxon>
    </lineage>
</organism>
<proteinExistence type="predicted"/>
<keyword evidence="4" id="KW-1185">Reference proteome</keyword>
<dbReference type="GO" id="GO:0051301">
    <property type="term" value="P:cell division"/>
    <property type="evidence" value="ECO:0007669"/>
    <property type="project" value="UniProtKB-KW"/>
</dbReference>
<dbReference type="STRING" id="1859457.BET10_03010"/>
<keyword evidence="3" id="KW-0131">Cell cycle</keyword>
<keyword evidence="3" id="KW-0132">Cell division</keyword>
<dbReference type="Proteomes" id="UP000179786">
    <property type="component" value="Unassembled WGS sequence"/>
</dbReference>
<dbReference type="InterPro" id="IPR005654">
    <property type="entry name" value="ATPase_AFG1-like"/>
</dbReference>
<dbReference type="GO" id="GO:0016887">
    <property type="term" value="F:ATP hydrolysis activity"/>
    <property type="evidence" value="ECO:0007669"/>
    <property type="project" value="InterPro"/>
</dbReference>
<dbReference type="EMBL" id="MKJU01000005">
    <property type="protein sequence ID" value="OHU92994.1"/>
    <property type="molecule type" value="Genomic_DNA"/>
</dbReference>
<evidence type="ECO:0000313" key="3">
    <source>
        <dbReference type="EMBL" id="OHU92994.1"/>
    </source>
</evidence>
<protein>
    <submittedName>
        <fullName evidence="3">Cell division protein ZapE</fullName>
    </submittedName>
</protein>
<comment type="caution">
    <text evidence="3">The sequence shown here is derived from an EMBL/GenBank/DDBJ whole genome shotgun (WGS) entry which is preliminary data.</text>
</comment>
<dbReference type="RefSeq" id="WP_070982999.1">
    <property type="nucleotide sequence ID" value="NZ_MKJU01000005.1"/>
</dbReference>
<dbReference type="InterPro" id="IPR027417">
    <property type="entry name" value="P-loop_NTPase"/>
</dbReference>
<dbReference type="OrthoDB" id="9774491at2"/>
<accession>A0A1S1MZ17</accession>
<dbReference type="Gene3D" id="3.40.50.300">
    <property type="entry name" value="P-loop containing nucleotide triphosphate hydrolases"/>
    <property type="match status" value="1"/>
</dbReference>
<evidence type="ECO:0000256" key="1">
    <source>
        <dbReference type="ARBA" id="ARBA00022741"/>
    </source>
</evidence>
<gene>
    <name evidence="3" type="ORF">BET10_03010</name>
</gene>
<reference evidence="3 4" key="1">
    <citation type="submission" date="2016-09" db="EMBL/GenBank/DDBJ databases">
        <title>Pseudoalteromonas amylolytica sp. nov., isolated from the surface seawater.</title>
        <authorList>
            <person name="Wu Y.-H."/>
            <person name="Cheng H."/>
            <person name="Jin X.-B."/>
            <person name="Wang C.-S."/>
            <person name="Xu X.-W."/>
        </authorList>
    </citation>
    <scope>NUCLEOTIDE SEQUENCE [LARGE SCALE GENOMIC DNA]</scope>
    <source>
        <strain evidence="3 4">JW1</strain>
    </source>
</reference>
<evidence type="ECO:0000256" key="2">
    <source>
        <dbReference type="ARBA" id="ARBA00022840"/>
    </source>
</evidence>
<dbReference type="GO" id="GO:0032153">
    <property type="term" value="C:cell division site"/>
    <property type="evidence" value="ECO:0007669"/>
    <property type="project" value="TreeGrafter"/>
</dbReference>
<dbReference type="NCBIfam" id="NF040713">
    <property type="entry name" value="ZapE"/>
    <property type="match status" value="1"/>
</dbReference>
<dbReference type="PANTHER" id="PTHR12169">
    <property type="entry name" value="ATPASE N2B"/>
    <property type="match status" value="1"/>
</dbReference>
<name>A0A1S1MZ17_9GAMM</name>
<evidence type="ECO:0000313" key="4">
    <source>
        <dbReference type="Proteomes" id="UP000179786"/>
    </source>
</evidence>
<dbReference type="AlphaFoldDB" id="A0A1S1MZ17"/>
<dbReference type="GO" id="GO:0005737">
    <property type="term" value="C:cytoplasm"/>
    <property type="evidence" value="ECO:0007669"/>
    <property type="project" value="TreeGrafter"/>
</dbReference>
<dbReference type="SUPFAM" id="SSF52540">
    <property type="entry name" value="P-loop containing nucleoside triphosphate hydrolases"/>
    <property type="match status" value="1"/>
</dbReference>
<keyword evidence="1" id="KW-0547">Nucleotide-binding</keyword>
<keyword evidence="2" id="KW-0067">ATP-binding</keyword>
<sequence>MLSQFQQLLENNTLSHDIAQQRALHALAQLQVGLANGHACKGIYLHGPVGRGKTMLMDLFYRTLSDDIAKQRLHFHHFMTQVHDALNAIQGQINPLSQIAKRWADKVNVLCFDEFHVSDIGDAMIMARLFEQLFAHGVTLVATSNCHPQTLYCNGLQRQRFLPTIDLLEQHCDIVDVAGEVDHRFAKGFDSKYYFVNERTSFESLFTQVQGQLFEHHITICNRPVVAMGIAQNAIAFDFYALCSAPRATADYIALTQQYRAIFIANVPVMGSKPLQHTTTQGVEDGYQRASHLDNAHLLDDHARRFIALVDECYEQKCLVVVHSQVHLQQLYVGEQLAFEFERTKSRLVEMQQWTLDKAALPAN</sequence>
<dbReference type="PANTHER" id="PTHR12169:SF6">
    <property type="entry name" value="AFG1-LIKE ATPASE"/>
    <property type="match status" value="1"/>
</dbReference>
<dbReference type="Pfam" id="PF03969">
    <property type="entry name" value="AFG1_ATPase"/>
    <property type="match status" value="2"/>
</dbReference>
<dbReference type="GO" id="GO:0005524">
    <property type="term" value="F:ATP binding"/>
    <property type="evidence" value="ECO:0007669"/>
    <property type="project" value="UniProtKB-KW"/>
</dbReference>